<feature type="compositionally biased region" description="Basic and acidic residues" evidence="2">
    <location>
        <begin position="205"/>
        <end position="217"/>
    </location>
</feature>
<sequence length="634" mass="68386">MHQRTVDQIREWESRPVSGADLPDLAAASFTGAVEAGGTWLFLLNGRAVGVYGGTVEDVAASEGTAYAAPDPAFPLLFTMLERDGDRRGRYYTADTPLDEVDETLREGGFTGYVELSENVLSGDYYRLYYGGDAMSVAFVGQSERPLVGEEAFERASEEVGVYTVVAASVPVLDLPEASDAGTDVGADAGRDGGDAEPLTAAVPDRPEREERADSRSRGRTLPGAERADDPPAGPTAVGSDAPEGTDRPDALDADDRTTATARGSDEGTGEDPTPTEVPDDLASAVRRHGEGRAPGDTGPGSRERPAVDGGEDRVSGEVPDDPEALRSALDERETERQRLAGRVDDLLDARADLREENEALREEVATLREEVDRLEAEIDRLEARLAEVTADADAAASTVDRTPEEALAGTNLFVRYHSRGAMTLDDVRDGYDDQDGLRANLDLEHHTRFDAETTRVEGRPFAEFLEGTLAYEFVQWVVLDLPFELIDTGHVDALEGLYDAIPDIDRAELDGTVDLEEASPTFDVVCRDRLGNPLLVVDFHDARDPAGEVAVDDLLAGAERVAEAYDTLVGAFVVASSFFDPRALELASEATASGGLFGGGRRASFVRLSRKRGFHLCLVEARERRFHLTVPEL</sequence>
<feature type="domain" description="DUF7527" evidence="3">
    <location>
        <begin position="404"/>
        <end position="634"/>
    </location>
</feature>
<dbReference type="RefSeq" id="WP_304447726.1">
    <property type="nucleotide sequence ID" value="NZ_JARRAH010000001.1"/>
</dbReference>
<dbReference type="EMBL" id="JBHSXM010000001">
    <property type="protein sequence ID" value="MFC6836032.1"/>
    <property type="molecule type" value="Genomic_DNA"/>
</dbReference>
<organism evidence="4 5">
    <name type="scientific">Halomarina ordinaria</name>
    <dbReference type="NCBI Taxonomy" id="3033939"/>
    <lineage>
        <taxon>Archaea</taxon>
        <taxon>Methanobacteriati</taxon>
        <taxon>Methanobacteriota</taxon>
        <taxon>Stenosarchaea group</taxon>
        <taxon>Halobacteria</taxon>
        <taxon>Halobacteriales</taxon>
        <taxon>Natronomonadaceae</taxon>
        <taxon>Halomarina</taxon>
    </lineage>
</organism>
<evidence type="ECO:0000259" key="3">
    <source>
        <dbReference type="Pfam" id="PF24371"/>
    </source>
</evidence>
<feature type="compositionally biased region" description="Low complexity" evidence="2">
    <location>
        <begin position="178"/>
        <end position="188"/>
    </location>
</feature>
<feature type="region of interest" description="Disordered" evidence="2">
    <location>
        <begin position="177"/>
        <end position="337"/>
    </location>
</feature>
<evidence type="ECO:0000256" key="1">
    <source>
        <dbReference type="SAM" id="Coils"/>
    </source>
</evidence>
<gene>
    <name evidence="4" type="ORF">ACFQHK_05870</name>
</gene>
<evidence type="ECO:0000256" key="2">
    <source>
        <dbReference type="SAM" id="MobiDB-lite"/>
    </source>
</evidence>
<feature type="coiled-coil region" evidence="1">
    <location>
        <begin position="337"/>
        <end position="399"/>
    </location>
</feature>
<accession>A0ABD5U674</accession>
<name>A0ABD5U674_9EURY</name>
<reference evidence="4 5" key="1">
    <citation type="journal article" date="2019" name="Int. J. Syst. Evol. Microbiol.">
        <title>The Global Catalogue of Microorganisms (GCM) 10K type strain sequencing project: providing services to taxonomists for standard genome sequencing and annotation.</title>
        <authorList>
            <consortium name="The Broad Institute Genomics Platform"/>
            <consortium name="The Broad Institute Genome Sequencing Center for Infectious Disease"/>
            <person name="Wu L."/>
            <person name="Ma J."/>
        </authorList>
    </citation>
    <scope>NUCLEOTIDE SEQUENCE [LARGE SCALE GENOMIC DNA]</scope>
    <source>
        <strain evidence="4 5">PSRA2</strain>
    </source>
</reference>
<proteinExistence type="predicted"/>
<dbReference type="InterPro" id="IPR055949">
    <property type="entry name" value="DUF7527"/>
</dbReference>
<keyword evidence="5" id="KW-1185">Reference proteome</keyword>
<dbReference type="Gene3D" id="1.10.287.1490">
    <property type="match status" value="1"/>
</dbReference>
<comment type="caution">
    <text evidence="4">The sequence shown here is derived from an EMBL/GenBank/DDBJ whole genome shotgun (WGS) entry which is preliminary data.</text>
</comment>
<dbReference type="Proteomes" id="UP001596406">
    <property type="component" value="Unassembled WGS sequence"/>
</dbReference>
<evidence type="ECO:0000313" key="5">
    <source>
        <dbReference type="Proteomes" id="UP001596406"/>
    </source>
</evidence>
<feature type="compositionally biased region" description="Basic and acidic residues" evidence="2">
    <location>
        <begin position="302"/>
        <end position="316"/>
    </location>
</feature>
<dbReference type="Pfam" id="PF24371">
    <property type="entry name" value="DUF7527"/>
    <property type="match status" value="1"/>
</dbReference>
<evidence type="ECO:0000313" key="4">
    <source>
        <dbReference type="EMBL" id="MFC6836032.1"/>
    </source>
</evidence>
<feature type="compositionally biased region" description="Basic and acidic residues" evidence="2">
    <location>
        <begin position="245"/>
        <end position="258"/>
    </location>
</feature>
<keyword evidence="1" id="KW-0175">Coiled coil</keyword>
<dbReference type="AlphaFoldDB" id="A0ABD5U674"/>
<protein>
    <recommendedName>
        <fullName evidence="3">DUF7527 domain-containing protein</fullName>
    </recommendedName>
</protein>